<evidence type="ECO:0000256" key="3">
    <source>
        <dbReference type="ARBA" id="ARBA00012438"/>
    </source>
</evidence>
<evidence type="ECO:0000256" key="2">
    <source>
        <dbReference type="ARBA" id="ARBA00004370"/>
    </source>
</evidence>
<proteinExistence type="predicted"/>
<comment type="subcellular location">
    <subcellularLocation>
        <location evidence="2">Membrane</location>
    </subcellularLocation>
</comment>
<keyword evidence="10" id="KW-0472">Membrane</keyword>
<dbReference type="InterPro" id="IPR036890">
    <property type="entry name" value="HATPase_C_sf"/>
</dbReference>
<dbReference type="Pfam" id="PF07730">
    <property type="entry name" value="HisKA_3"/>
    <property type="match status" value="1"/>
</dbReference>
<evidence type="ECO:0000256" key="10">
    <source>
        <dbReference type="SAM" id="Phobius"/>
    </source>
</evidence>
<keyword evidence="10" id="KW-1133">Transmembrane helix</keyword>
<dbReference type="PROSITE" id="PS50885">
    <property type="entry name" value="HAMP"/>
    <property type="match status" value="1"/>
</dbReference>
<dbReference type="GO" id="GO:0016301">
    <property type="term" value="F:kinase activity"/>
    <property type="evidence" value="ECO:0007669"/>
    <property type="project" value="UniProtKB-KW"/>
</dbReference>
<dbReference type="InterPro" id="IPR003594">
    <property type="entry name" value="HATPase_dom"/>
</dbReference>
<keyword evidence="10" id="KW-0812">Transmembrane</keyword>
<evidence type="ECO:0000256" key="9">
    <source>
        <dbReference type="ARBA" id="ARBA00023012"/>
    </source>
</evidence>
<evidence type="ECO:0000313" key="13">
    <source>
        <dbReference type="EMBL" id="WXL24195.1"/>
    </source>
</evidence>
<dbReference type="InterPro" id="IPR011712">
    <property type="entry name" value="Sig_transdc_His_kin_sub3_dim/P"/>
</dbReference>
<evidence type="ECO:0000256" key="6">
    <source>
        <dbReference type="ARBA" id="ARBA00022741"/>
    </source>
</evidence>
<dbReference type="Pfam" id="PF00672">
    <property type="entry name" value="HAMP"/>
    <property type="match status" value="1"/>
</dbReference>
<dbReference type="EMBL" id="CP148074">
    <property type="protein sequence ID" value="WXL24195.1"/>
    <property type="molecule type" value="Genomic_DNA"/>
</dbReference>
<feature type="domain" description="HAMP" evidence="12">
    <location>
        <begin position="152"/>
        <end position="204"/>
    </location>
</feature>
<gene>
    <name evidence="13" type="ORF">WG219_12690</name>
</gene>
<dbReference type="EC" id="2.7.13.3" evidence="3"/>
<keyword evidence="14" id="KW-1185">Reference proteome</keyword>
<dbReference type="SMART" id="SM00304">
    <property type="entry name" value="HAMP"/>
    <property type="match status" value="1"/>
</dbReference>
<evidence type="ECO:0000256" key="1">
    <source>
        <dbReference type="ARBA" id="ARBA00000085"/>
    </source>
</evidence>
<dbReference type="Pfam" id="PF02518">
    <property type="entry name" value="HATPase_c"/>
    <property type="match status" value="1"/>
</dbReference>
<dbReference type="SUPFAM" id="SSF55874">
    <property type="entry name" value="ATPase domain of HSP90 chaperone/DNA topoisomerase II/histidine kinase"/>
    <property type="match status" value="1"/>
</dbReference>
<dbReference type="Gene3D" id="6.10.340.10">
    <property type="match status" value="1"/>
</dbReference>
<comment type="catalytic activity">
    <reaction evidence="1">
        <text>ATP + protein L-histidine = ADP + protein N-phospho-L-histidine.</text>
        <dbReference type="EC" id="2.7.13.3"/>
    </reaction>
</comment>
<dbReference type="Proteomes" id="UP001476583">
    <property type="component" value="Chromosome"/>
</dbReference>
<organism evidence="13 14">
    <name type="scientific">Ectopseudomonas mendocina</name>
    <name type="common">Pseudomonas mendocina</name>
    <dbReference type="NCBI Taxonomy" id="300"/>
    <lineage>
        <taxon>Bacteria</taxon>
        <taxon>Pseudomonadati</taxon>
        <taxon>Pseudomonadota</taxon>
        <taxon>Gammaproteobacteria</taxon>
        <taxon>Pseudomonadales</taxon>
        <taxon>Pseudomonadaceae</taxon>
        <taxon>Ectopseudomonas</taxon>
    </lineage>
</organism>
<dbReference type="PANTHER" id="PTHR24421:SF10">
    <property type="entry name" value="NITRATE_NITRITE SENSOR PROTEIN NARQ"/>
    <property type="match status" value="1"/>
</dbReference>
<feature type="transmembrane region" description="Helical" evidence="10">
    <location>
        <begin position="6"/>
        <end position="26"/>
    </location>
</feature>
<keyword evidence="9" id="KW-0902">Two-component regulatory system</keyword>
<dbReference type="InterPro" id="IPR005467">
    <property type="entry name" value="His_kinase_dom"/>
</dbReference>
<protein>
    <recommendedName>
        <fullName evidence="3">histidine kinase</fullName>
        <ecNumber evidence="3">2.7.13.3</ecNumber>
    </recommendedName>
</protein>
<accession>A0ABZ2RAZ7</accession>
<dbReference type="CDD" id="cd06225">
    <property type="entry name" value="HAMP"/>
    <property type="match status" value="1"/>
</dbReference>
<sequence length="418" mass="47433">MSALRRTYLLVTLLFVVVTSFALLLMTRQAREDVLREVQAAESVVGYLYDSVQRDPENLQPSLIGNLRHIRVHWQGDDQDDDESSFEAWVSQYIFDIHTKPRVIDMPDGRRLHISVDPTDEIEEVCDSLLQLLWLSLFALSFSLLSIRWAVKQGLSVLDELLRGLQQVSEGQLDARLPVHSVPEARRLAAHFNSMATTLQKVQADNTELTHALMALQERERARLGQTLHDDLGQYLSGIRAQVCLLRAVSDNPEQVRCTAQQLEVHTQRLQEGFRGLVRDLYPVMLEHLELDEALQLLSNNWQEATGIHCRVIVGQNLPRLPLPTKAHLYRLIQEALTNVARHSHASEVRVRLQYQGKRLRLFIRDNGQGANQPLQPGIGLRSMQERARSLGAQLQVITRPGAGWVLALTLLVEEHVG</sequence>
<evidence type="ECO:0000259" key="11">
    <source>
        <dbReference type="PROSITE" id="PS50109"/>
    </source>
</evidence>
<keyword evidence="6" id="KW-0547">Nucleotide-binding</keyword>
<name>A0ABZ2RAZ7_ECTME</name>
<reference evidence="13 14" key="1">
    <citation type="submission" date="2024-03" db="EMBL/GenBank/DDBJ databases">
        <title>Complete genome of BD2.</title>
        <authorList>
            <person name="Cao G."/>
        </authorList>
    </citation>
    <scope>NUCLEOTIDE SEQUENCE [LARGE SCALE GENOMIC DNA]</scope>
    <source>
        <strain evidence="13 14">BD2</strain>
    </source>
</reference>
<keyword evidence="4" id="KW-0597">Phosphoprotein</keyword>
<evidence type="ECO:0000256" key="5">
    <source>
        <dbReference type="ARBA" id="ARBA00022679"/>
    </source>
</evidence>
<evidence type="ECO:0000313" key="14">
    <source>
        <dbReference type="Proteomes" id="UP001476583"/>
    </source>
</evidence>
<dbReference type="SUPFAM" id="SSF158472">
    <property type="entry name" value="HAMP domain-like"/>
    <property type="match status" value="1"/>
</dbReference>
<evidence type="ECO:0000256" key="4">
    <source>
        <dbReference type="ARBA" id="ARBA00022553"/>
    </source>
</evidence>
<keyword evidence="8" id="KW-0067">ATP-binding</keyword>
<evidence type="ECO:0000259" key="12">
    <source>
        <dbReference type="PROSITE" id="PS50885"/>
    </source>
</evidence>
<dbReference type="PROSITE" id="PS50109">
    <property type="entry name" value="HIS_KIN"/>
    <property type="match status" value="1"/>
</dbReference>
<dbReference type="InterPro" id="IPR050482">
    <property type="entry name" value="Sensor_HK_TwoCompSys"/>
</dbReference>
<evidence type="ECO:0000256" key="8">
    <source>
        <dbReference type="ARBA" id="ARBA00022840"/>
    </source>
</evidence>
<dbReference type="Gene3D" id="3.30.565.10">
    <property type="entry name" value="Histidine kinase-like ATPase, C-terminal domain"/>
    <property type="match status" value="1"/>
</dbReference>
<dbReference type="Gene3D" id="1.20.5.1930">
    <property type="match status" value="1"/>
</dbReference>
<keyword evidence="7 13" id="KW-0418">Kinase</keyword>
<dbReference type="CDD" id="cd16917">
    <property type="entry name" value="HATPase_UhpB-NarQ-NarX-like"/>
    <property type="match status" value="1"/>
</dbReference>
<dbReference type="PANTHER" id="PTHR24421">
    <property type="entry name" value="NITRATE/NITRITE SENSOR PROTEIN NARX-RELATED"/>
    <property type="match status" value="1"/>
</dbReference>
<evidence type="ECO:0000256" key="7">
    <source>
        <dbReference type="ARBA" id="ARBA00022777"/>
    </source>
</evidence>
<dbReference type="InterPro" id="IPR003660">
    <property type="entry name" value="HAMP_dom"/>
</dbReference>
<keyword evidence="5" id="KW-0808">Transferase</keyword>
<feature type="domain" description="Histidine kinase" evidence="11">
    <location>
        <begin position="227"/>
        <end position="415"/>
    </location>
</feature>